<reference evidence="1" key="2">
    <citation type="submission" date="2020-09" db="EMBL/GenBank/DDBJ databases">
        <authorList>
            <person name="Sun Q."/>
            <person name="Zhou Y."/>
        </authorList>
    </citation>
    <scope>NUCLEOTIDE SEQUENCE</scope>
    <source>
        <strain evidence="1">CGMCC 1.15371</strain>
    </source>
</reference>
<dbReference type="RefSeq" id="WP_188691271.1">
    <property type="nucleotide sequence ID" value="NZ_BMIR01000005.1"/>
</dbReference>
<evidence type="ECO:0000313" key="1">
    <source>
        <dbReference type="EMBL" id="GGE36384.1"/>
    </source>
</evidence>
<comment type="caution">
    <text evidence="1">The sequence shown here is derived from an EMBL/GenBank/DDBJ whole genome shotgun (WGS) entry which is preliminary data.</text>
</comment>
<name>A0A8J2YCC2_9BACL</name>
<evidence type="ECO:0000313" key="2">
    <source>
        <dbReference type="Proteomes" id="UP000628775"/>
    </source>
</evidence>
<protein>
    <submittedName>
        <fullName evidence="1">Uncharacterized protein</fullName>
    </submittedName>
</protein>
<dbReference type="EMBL" id="BMIR01000005">
    <property type="protein sequence ID" value="GGE36384.1"/>
    <property type="molecule type" value="Genomic_DNA"/>
</dbReference>
<keyword evidence="2" id="KW-1185">Reference proteome</keyword>
<proteinExistence type="predicted"/>
<accession>A0A8J2YCC2</accession>
<reference evidence="1" key="1">
    <citation type="journal article" date="2014" name="Int. J. Syst. Evol. Microbiol.">
        <title>Complete genome sequence of Corynebacterium casei LMG S-19264T (=DSM 44701T), isolated from a smear-ripened cheese.</title>
        <authorList>
            <consortium name="US DOE Joint Genome Institute (JGI-PGF)"/>
            <person name="Walter F."/>
            <person name="Albersmeier A."/>
            <person name="Kalinowski J."/>
            <person name="Ruckert C."/>
        </authorList>
    </citation>
    <scope>NUCLEOTIDE SEQUENCE</scope>
    <source>
        <strain evidence="1">CGMCC 1.15371</strain>
    </source>
</reference>
<dbReference type="Proteomes" id="UP000628775">
    <property type="component" value="Unassembled WGS sequence"/>
</dbReference>
<gene>
    <name evidence="1" type="ORF">GCM10011391_13980</name>
</gene>
<dbReference type="AlphaFoldDB" id="A0A8J2YCC2"/>
<sequence length="55" mass="6158">MKKPNRKTYGHIEAELPFDTALNPASTFINLPPISEDQDIKSITNEVTPDEESLT</sequence>
<organism evidence="1 2">
    <name type="scientific">Pullulanibacillus camelliae</name>
    <dbReference type="NCBI Taxonomy" id="1707096"/>
    <lineage>
        <taxon>Bacteria</taxon>
        <taxon>Bacillati</taxon>
        <taxon>Bacillota</taxon>
        <taxon>Bacilli</taxon>
        <taxon>Bacillales</taxon>
        <taxon>Sporolactobacillaceae</taxon>
        <taxon>Pullulanibacillus</taxon>
    </lineage>
</organism>